<organism evidence="14 15">
    <name type="scientific">Roseococcus pinisoli</name>
    <dbReference type="NCBI Taxonomy" id="2835040"/>
    <lineage>
        <taxon>Bacteria</taxon>
        <taxon>Pseudomonadati</taxon>
        <taxon>Pseudomonadota</taxon>
        <taxon>Alphaproteobacteria</taxon>
        <taxon>Acetobacterales</taxon>
        <taxon>Roseomonadaceae</taxon>
        <taxon>Roseococcus</taxon>
    </lineage>
</organism>
<keyword evidence="8" id="KW-0051">Antiviral defense</keyword>
<dbReference type="Proteomes" id="UP000766336">
    <property type="component" value="Unassembled WGS sequence"/>
</dbReference>
<evidence type="ECO:0000313" key="14">
    <source>
        <dbReference type="EMBL" id="MBS7811238.1"/>
    </source>
</evidence>
<evidence type="ECO:0000256" key="4">
    <source>
        <dbReference type="ARBA" id="ARBA00022741"/>
    </source>
</evidence>
<dbReference type="InterPro" id="IPR048445">
    <property type="entry name" value="DncV-like_NTFase"/>
</dbReference>
<sequence length="413" mass="46319">MATNFHRVLRGSGTKPDFLGAITLSETEENALRDARNVIRECIRTAFRTVADDSLMAKRLLLNDAPPLYRTDEFLRGFRPTPRFRGQGSYSYRTLNDPVPQHTPPQHVDLDDGTFLPTSFLSQSGRPAIAAKAYFKVIEDALRPLCIQRGWTLCDKGPDCKPSCVRVLLDRKTHIDLPLYAIPDDDFEKLEKALHSQGLTMDAAEFGDQVYRSLPEDRIMLARRDGSWVQSDPRKLHDWFIGAVSKHNPHLRHVCRYLKAWRDQQWVDPEAGISSITLMAMAVTAFEENRRFLDASREDEALIAVADRMPALLKGPIRNPVLPKDPEANLDADWTDAARVGFITAAQKLREALHEAQSATRADVALAQLTKCLGKRVPADESLVDVLASEEETILARPRTYIPATVVGRTNSG</sequence>
<evidence type="ECO:0000256" key="6">
    <source>
        <dbReference type="ARBA" id="ARBA00022842"/>
    </source>
</evidence>
<comment type="caution">
    <text evidence="14">The sequence shown here is derived from an EMBL/GenBank/DDBJ whole genome shotgun (WGS) entry which is preliminary data.</text>
</comment>
<gene>
    <name evidence="14" type="ORF">KHU32_09840</name>
</gene>
<evidence type="ECO:0000256" key="11">
    <source>
        <dbReference type="ARBA" id="ARBA00048304"/>
    </source>
</evidence>
<feature type="domain" description="Cyclic GMP-AMP synthase DncV-like nucleotidyltransferase" evidence="12">
    <location>
        <begin position="82"/>
        <end position="180"/>
    </location>
</feature>
<name>A0ABS5QCV5_9PROT</name>
<evidence type="ECO:0000313" key="15">
    <source>
        <dbReference type="Proteomes" id="UP000766336"/>
    </source>
</evidence>
<evidence type="ECO:0000259" key="12">
    <source>
        <dbReference type="Pfam" id="PF21654"/>
    </source>
</evidence>
<dbReference type="InterPro" id="IPR047805">
    <property type="entry name" value="GAMP_synthase"/>
</dbReference>
<keyword evidence="15" id="KW-1185">Reference proteome</keyword>
<dbReference type="NCBIfam" id="NF041078">
    <property type="entry name" value="cGAS"/>
    <property type="match status" value="1"/>
</dbReference>
<protein>
    <recommendedName>
        <fullName evidence="10">Cyclic GMP-AMP synthase</fullName>
    </recommendedName>
</protein>
<keyword evidence="6" id="KW-0460">Magnesium</keyword>
<keyword evidence="5" id="KW-0067">ATP-binding</keyword>
<keyword evidence="3" id="KW-0479">Metal-binding</keyword>
<keyword evidence="4" id="KW-0547">Nucleotide-binding</keyword>
<accession>A0ABS5QCV5</accession>
<keyword evidence="2" id="KW-0548">Nucleotidyltransferase</keyword>
<reference evidence="14 15" key="1">
    <citation type="submission" date="2021-05" db="EMBL/GenBank/DDBJ databases">
        <title>Roseococcus sp. XZZS9, whole genome shotgun sequencing project.</title>
        <authorList>
            <person name="Zhao G."/>
            <person name="Shen L."/>
        </authorList>
    </citation>
    <scope>NUCLEOTIDE SEQUENCE [LARGE SCALE GENOMIC DNA]</scope>
    <source>
        <strain evidence="14 15">XZZS9</strain>
    </source>
</reference>
<evidence type="ECO:0000256" key="10">
    <source>
        <dbReference type="ARBA" id="ARBA00044145"/>
    </source>
</evidence>
<evidence type="ECO:0000256" key="1">
    <source>
        <dbReference type="ARBA" id="ARBA00022679"/>
    </source>
</evidence>
<proteinExistence type="predicted"/>
<evidence type="ECO:0000256" key="9">
    <source>
        <dbReference type="ARBA" id="ARBA00023134"/>
    </source>
</evidence>
<dbReference type="InterPro" id="IPR048446">
    <property type="entry name" value="DncV_C"/>
</dbReference>
<evidence type="ECO:0000256" key="2">
    <source>
        <dbReference type="ARBA" id="ARBA00022695"/>
    </source>
</evidence>
<evidence type="ECO:0000256" key="8">
    <source>
        <dbReference type="ARBA" id="ARBA00023118"/>
    </source>
</evidence>
<evidence type="ECO:0000256" key="7">
    <source>
        <dbReference type="ARBA" id="ARBA00023080"/>
    </source>
</evidence>
<keyword evidence="1" id="KW-0808">Transferase</keyword>
<evidence type="ECO:0000256" key="3">
    <source>
        <dbReference type="ARBA" id="ARBA00022723"/>
    </source>
</evidence>
<keyword evidence="7" id="KW-0546">Nucleotide metabolism</keyword>
<evidence type="ECO:0000256" key="5">
    <source>
        <dbReference type="ARBA" id="ARBA00022840"/>
    </source>
</evidence>
<keyword evidence="9" id="KW-0342">GTP-binding</keyword>
<evidence type="ECO:0000259" key="13">
    <source>
        <dbReference type="Pfam" id="PF21713"/>
    </source>
</evidence>
<dbReference type="EMBL" id="JAHCDA010000002">
    <property type="protein sequence ID" value="MBS7811238.1"/>
    <property type="molecule type" value="Genomic_DNA"/>
</dbReference>
<feature type="domain" description="Cyclic GMP-AMP synthase C-terminal" evidence="13">
    <location>
        <begin position="250"/>
        <end position="384"/>
    </location>
</feature>
<dbReference type="Pfam" id="PF21654">
    <property type="entry name" value="DncV-like_NTFase"/>
    <property type="match status" value="1"/>
</dbReference>
<dbReference type="Pfam" id="PF21713">
    <property type="entry name" value="DncV_C"/>
    <property type="match status" value="1"/>
</dbReference>
<comment type="catalytic activity">
    <reaction evidence="11">
        <text>GTP + ATP = 3',3'-cGAMP + 2 diphosphate</text>
        <dbReference type="Rhea" id="RHEA:35647"/>
        <dbReference type="ChEBI" id="CHEBI:30616"/>
        <dbReference type="ChEBI" id="CHEBI:33019"/>
        <dbReference type="ChEBI" id="CHEBI:37565"/>
        <dbReference type="ChEBI" id="CHEBI:71501"/>
    </reaction>
    <physiologicalReaction direction="left-to-right" evidence="11">
        <dbReference type="Rhea" id="RHEA:35648"/>
    </physiologicalReaction>
</comment>